<dbReference type="NCBIfam" id="TIGR00286">
    <property type="entry name" value="pyruvoyl-dependent arginine decarboxylase"/>
    <property type="match status" value="1"/>
</dbReference>
<evidence type="ECO:0000256" key="3">
    <source>
        <dbReference type="ARBA" id="ARBA00023239"/>
    </source>
</evidence>
<dbReference type="GO" id="GO:0008792">
    <property type="term" value="F:arginine decarboxylase activity"/>
    <property type="evidence" value="ECO:0007669"/>
    <property type="project" value="UniProtKB-UniRule"/>
</dbReference>
<accession>A0A2A2HD35</accession>
<dbReference type="EC" id="4.1.1.19" evidence="6"/>
<dbReference type="Gene3D" id="3.50.20.10">
    <property type="entry name" value="Pyruvoyl-Dependent Histidine Decarboxylase, subunit B"/>
    <property type="match status" value="1"/>
</dbReference>
<evidence type="ECO:0000256" key="2">
    <source>
        <dbReference type="ARBA" id="ARBA00022793"/>
    </source>
</evidence>
<feature type="modified residue" description="Pyruvic acid (Ser)" evidence="6">
    <location>
        <position position="38"/>
    </location>
</feature>
<keyword evidence="2 6" id="KW-0210">Decarboxylase</keyword>
<keyword evidence="4 6" id="KW-0670">Pyruvate</keyword>
<dbReference type="RefSeq" id="WP_095608853.1">
    <property type="nucleotide sequence ID" value="NZ_LMVN01000021.1"/>
</dbReference>
<dbReference type="AlphaFoldDB" id="A0A2A2HD35"/>
<sequence length="151" mass="16758">MKISLTKGASEGPTKLNAFDNALLDANIGNVNLIPVSSMLPAEVEKIPMPELKPAEMTNCVLSHQYSDNPGDEITAVIAYALTEEMGCVVETKAINKPLKQLEEEARFMAEYMVEKRNLEIIEYECISQTHTVKEKASVIAALIYHDPIRH</sequence>
<dbReference type="SFLD" id="SFLDG01170">
    <property type="entry name" value="Pyruvoyl-dependent_arginine_de"/>
    <property type="match status" value="1"/>
</dbReference>
<evidence type="ECO:0000256" key="5">
    <source>
        <dbReference type="ARBA" id="ARBA00049309"/>
    </source>
</evidence>
<evidence type="ECO:0000256" key="1">
    <source>
        <dbReference type="ARBA" id="ARBA00007412"/>
    </source>
</evidence>
<dbReference type="PANTHER" id="PTHR40438">
    <property type="entry name" value="PYRUVOYL-DEPENDENT ARGININE DECARBOXYLASE"/>
    <property type="match status" value="1"/>
</dbReference>
<dbReference type="Pfam" id="PF01862">
    <property type="entry name" value="PvlArgDC"/>
    <property type="match status" value="1"/>
</dbReference>
<dbReference type="Proteomes" id="UP000217528">
    <property type="component" value="Unassembled WGS sequence"/>
</dbReference>
<evidence type="ECO:0000256" key="4">
    <source>
        <dbReference type="ARBA" id="ARBA00023317"/>
    </source>
</evidence>
<dbReference type="InterPro" id="IPR016105">
    <property type="entry name" value="Pyr-dep_his/arg-deCO2ase_sand"/>
</dbReference>
<reference evidence="8 10" key="1">
    <citation type="submission" date="2016-04" db="EMBL/GenBank/DDBJ databases">
        <title>Genome sequence of Methanosphaera cuniculi DSM 4103.</title>
        <authorList>
            <person name="Poehlein A."/>
            <person name="Seedorf H."/>
            <person name="Daniel R."/>
        </authorList>
    </citation>
    <scope>NUCLEOTIDE SEQUENCE [LARGE SCALE GENOMIC DNA]</scope>
    <source>
        <strain evidence="8 10">DSM 4103</strain>
    </source>
</reference>
<evidence type="ECO:0000313" key="7">
    <source>
        <dbReference type="EMBL" id="PAV07186.1"/>
    </source>
</evidence>
<dbReference type="SUPFAM" id="SSF56271">
    <property type="entry name" value="Pyruvoyl-dependent histidine and arginine decarboxylases"/>
    <property type="match status" value="1"/>
</dbReference>
<comment type="catalytic activity">
    <reaction evidence="5 6">
        <text>L-arginine + H(+) = agmatine + CO2</text>
        <dbReference type="Rhea" id="RHEA:17641"/>
        <dbReference type="ChEBI" id="CHEBI:15378"/>
        <dbReference type="ChEBI" id="CHEBI:16526"/>
        <dbReference type="ChEBI" id="CHEBI:32682"/>
        <dbReference type="ChEBI" id="CHEBI:58145"/>
        <dbReference type="EC" id="4.1.1.19"/>
    </reaction>
</comment>
<dbReference type="SFLD" id="SFLDS00055">
    <property type="entry name" value="Pyruvoyl-Dependent_Histidine/A"/>
    <property type="match status" value="1"/>
</dbReference>
<dbReference type="OrthoDB" id="30748at2157"/>
<keyword evidence="9" id="KW-1185">Reference proteome</keyword>
<gene>
    <name evidence="6 8" type="primary">pdaD</name>
    <name evidence="7" type="ORF">ASJ82_05810</name>
    <name evidence="8" type="ORF">MSCUN_15160</name>
</gene>
<feature type="site" description="Cleavage (non-hydrolytic)" evidence="6">
    <location>
        <begin position="37"/>
        <end position="38"/>
    </location>
</feature>
<dbReference type="PIRSF" id="PIRSF005216">
    <property type="entry name" value="Pyruvoyl-dep_arg_deCO2ase"/>
    <property type="match status" value="1"/>
</dbReference>
<organism evidence="7 9">
    <name type="scientific">Methanosphaera cuniculi</name>
    <dbReference type="NCBI Taxonomy" id="1077256"/>
    <lineage>
        <taxon>Archaea</taxon>
        <taxon>Methanobacteriati</taxon>
        <taxon>Methanobacteriota</taxon>
        <taxon>Methanomada group</taxon>
        <taxon>Methanobacteria</taxon>
        <taxon>Methanobacteriales</taxon>
        <taxon>Methanobacteriaceae</taxon>
        <taxon>Methanosphaera</taxon>
    </lineage>
</organism>
<proteinExistence type="inferred from homology"/>
<dbReference type="InterPro" id="IPR016104">
    <property type="entry name" value="Pyr-dep_his/arg-deCO2ase"/>
</dbReference>
<name>A0A2A2HD35_9EURY</name>
<comment type="similarity">
    <text evidence="1 6">Belongs to the PdaD family.</text>
</comment>
<evidence type="ECO:0000313" key="8">
    <source>
        <dbReference type="EMBL" id="PWL07642.1"/>
    </source>
</evidence>
<feature type="chain" id="PRO_5044509036" description="Pyruvoyl-dependent arginine decarboxylase subunit beta" evidence="6">
    <location>
        <begin position="1"/>
        <end position="37"/>
    </location>
</feature>
<evidence type="ECO:0000313" key="10">
    <source>
        <dbReference type="Proteomes" id="UP000246004"/>
    </source>
</evidence>
<dbReference type="HAMAP" id="MF_01404">
    <property type="entry name" value="PvlArgDC"/>
    <property type="match status" value="1"/>
</dbReference>
<reference evidence="7 9" key="2">
    <citation type="journal article" date="2017" name="BMC Genomics">
        <title>Genomic analysis of methanogenic archaea reveals a shift towards energy conservation.</title>
        <authorList>
            <person name="Gilmore S.P."/>
            <person name="Henske J.K."/>
            <person name="Sexton J.A."/>
            <person name="Solomon K.V."/>
            <person name="Seppala S."/>
            <person name="Yoo J.I."/>
            <person name="Huyett L.M."/>
            <person name="Pressman A."/>
            <person name="Cogan J.Z."/>
            <person name="Kivenson V."/>
            <person name="Peng X."/>
            <person name="Tan Y."/>
            <person name="Valentine D.L."/>
            <person name="O'Malley M.A."/>
        </authorList>
    </citation>
    <scope>NUCLEOTIDE SEQUENCE [LARGE SCALE GENOMIC DNA]</scope>
    <source>
        <strain evidence="7 9">1R-7</strain>
    </source>
</reference>
<dbReference type="Proteomes" id="UP000246004">
    <property type="component" value="Unassembled WGS sequence"/>
</dbReference>
<comment type="cofactor">
    <cofactor evidence="6">
        <name>pyruvate</name>
        <dbReference type="ChEBI" id="CHEBI:15361"/>
    </cofactor>
    <text evidence="6">Binds 1 pyruvoyl group covalently per subunit.</text>
</comment>
<dbReference type="InterPro" id="IPR002724">
    <property type="entry name" value="Pyruvoyl-dep_arg_deCO2ase"/>
</dbReference>
<dbReference type="SFLD" id="SFLDF00471">
    <property type="entry name" value="Pyruvoyl-dependent_arginine_de"/>
    <property type="match status" value="1"/>
</dbReference>
<evidence type="ECO:0000256" key="6">
    <source>
        <dbReference type="HAMAP-Rule" id="MF_01404"/>
    </source>
</evidence>
<comment type="caution">
    <text evidence="7">The sequence shown here is derived from an EMBL/GenBank/DDBJ whole genome shotgun (WGS) entry which is preliminary data.</text>
</comment>
<dbReference type="EMBL" id="LWMS01000046">
    <property type="protein sequence ID" value="PWL07642.1"/>
    <property type="molecule type" value="Genomic_DNA"/>
</dbReference>
<feature type="chain" id="PRO_5044509035" description="Pyruvoyl-dependent arginine decarboxylase subunit alpha" evidence="6">
    <location>
        <begin position="38"/>
        <end position="151"/>
    </location>
</feature>
<dbReference type="PANTHER" id="PTHR40438:SF1">
    <property type="entry name" value="PYRUVOYL-DEPENDENT ARGININE DECARBOXYLASE"/>
    <property type="match status" value="1"/>
</dbReference>
<keyword evidence="3 6" id="KW-0456">Lyase</keyword>
<dbReference type="Gene3D" id="3.30.60.30">
    <property type="match status" value="1"/>
</dbReference>
<dbReference type="EMBL" id="LMVN01000021">
    <property type="protein sequence ID" value="PAV07186.1"/>
    <property type="molecule type" value="Genomic_DNA"/>
</dbReference>
<dbReference type="GO" id="GO:0006527">
    <property type="term" value="P:L-arginine catabolic process"/>
    <property type="evidence" value="ECO:0007669"/>
    <property type="project" value="InterPro"/>
</dbReference>
<protein>
    <recommendedName>
        <fullName evidence="6">Pyruvoyl-dependent arginine decarboxylase</fullName>
        <shortName evidence="6">PvlArgDC</shortName>
        <ecNumber evidence="6">4.1.1.19</ecNumber>
    </recommendedName>
    <component>
        <recommendedName>
            <fullName evidence="6">Pyruvoyl-dependent arginine decarboxylase subunit beta</fullName>
        </recommendedName>
    </component>
    <component>
        <recommendedName>
            <fullName evidence="6">Pyruvoyl-dependent arginine decarboxylase subunit alpha</fullName>
        </recommendedName>
    </component>
</protein>
<evidence type="ECO:0000313" key="9">
    <source>
        <dbReference type="Proteomes" id="UP000217528"/>
    </source>
</evidence>